<evidence type="ECO:0000256" key="6">
    <source>
        <dbReference type="ARBA" id="ARBA00023136"/>
    </source>
</evidence>
<dbReference type="AlphaFoldDB" id="K1QQQ3"/>
<reference evidence="8" key="1">
    <citation type="journal article" date="2012" name="Nature">
        <title>The oyster genome reveals stress adaptation and complexity of shell formation.</title>
        <authorList>
            <person name="Zhang G."/>
            <person name="Fang X."/>
            <person name="Guo X."/>
            <person name="Li L."/>
            <person name="Luo R."/>
            <person name="Xu F."/>
            <person name="Yang P."/>
            <person name="Zhang L."/>
            <person name="Wang X."/>
            <person name="Qi H."/>
            <person name="Xiong Z."/>
            <person name="Que H."/>
            <person name="Xie Y."/>
            <person name="Holland P.W."/>
            <person name="Paps J."/>
            <person name="Zhu Y."/>
            <person name="Wu F."/>
            <person name="Chen Y."/>
            <person name="Wang J."/>
            <person name="Peng C."/>
            <person name="Meng J."/>
            <person name="Yang L."/>
            <person name="Liu J."/>
            <person name="Wen B."/>
            <person name="Zhang N."/>
            <person name="Huang Z."/>
            <person name="Zhu Q."/>
            <person name="Feng Y."/>
            <person name="Mount A."/>
            <person name="Hedgecock D."/>
            <person name="Xu Z."/>
            <person name="Liu Y."/>
            <person name="Domazet-Loso T."/>
            <person name="Du Y."/>
            <person name="Sun X."/>
            <person name="Zhang S."/>
            <person name="Liu B."/>
            <person name="Cheng P."/>
            <person name="Jiang X."/>
            <person name="Li J."/>
            <person name="Fan D."/>
            <person name="Wang W."/>
            <person name="Fu W."/>
            <person name="Wang T."/>
            <person name="Wang B."/>
            <person name="Zhang J."/>
            <person name="Peng Z."/>
            <person name="Li Y."/>
            <person name="Li N."/>
            <person name="Wang J."/>
            <person name="Chen M."/>
            <person name="He Y."/>
            <person name="Tan F."/>
            <person name="Song X."/>
            <person name="Zheng Q."/>
            <person name="Huang R."/>
            <person name="Yang H."/>
            <person name="Du X."/>
            <person name="Chen L."/>
            <person name="Yang M."/>
            <person name="Gaffney P.M."/>
            <person name="Wang S."/>
            <person name="Luo L."/>
            <person name="She Z."/>
            <person name="Ming Y."/>
            <person name="Huang W."/>
            <person name="Zhang S."/>
            <person name="Huang B."/>
            <person name="Zhang Y."/>
            <person name="Qu T."/>
            <person name="Ni P."/>
            <person name="Miao G."/>
            <person name="Wang J."/>
            <person name="Wang Q."/>
            <person name="Steinberg C.E."/>
            <person name="Wang H."/>
            <person name="Li N."/>
            <person name="Qian L."/>
            <person name="Zhang G."/>
            <person name="Li Y."/>
            <person name="Yang H."/>
            <person name="Liu X."/>
            <person name="Wang J."/>
            <person name="Yin Y."/>
            <person name="Wang J."/>
        </authorList>
    </citation>
    <scope>NUCLEOTIDE SEQUENCE [LARGE SCALE GENOMIC DNA]</scope>
    <source>
        <strain evidence="8">05x7-T-G4-1.051#20</strain>
    </source>
</reference>
<evidence type="ECO:0000256" key="3">
    <source>
        <dbReference type="ARBA" id="ARBA00022475"/>
    </source>
</evidence>
<dbReference type="PANTHER" id="PTHR16024:SF6">
    <property type="entry name" value="XK-RELATED PROTEIN"/>
    <property type="match status" value="1"/>
</dbReference>
<keyword evidence="5 7" id="KW-1133">Transmembrane helix</keyword>
<feature type="transmembrane region" description="Helical" evidence="7">
    <location>
        <begin position="515"/>
        <end position="532"/>
    </location>
</feature>
<feature type="transmembrane region" description="Helical" evidence="7">
    <location>
        <begin position="112"/>
        <end position="136"/>
    </location>
</feature>
<dbReference type="GO" id="GO:0043652">
    <property type="term" value="P:engulfment of apoptotic cell"/>
    <property type="evidence" value="ECO:0007669"/>
    <property type="project" value="TreeGrafter"/>
</dbReference>
<dbReference type="EMBL" id="JH818577">
    <property type="protein sequence ID" value="EKC23841.1"/>
    <property type="molecule type" value="Genomic_DNA"/>
</dbReference>
<protein>
    <recommendedName>
        <fullName evidence="7">XK-related protein</fullName>
    </recommendedName>
</protein>
<dbReference type="HOGENOM" id="CLU_500845_0_0_1"/>
<sequence length="544" mass="62025">MVGYRGNPTIVIIPGSESNLDTVDGAVSFRHTDTYTEDDGRVLLGNAIGSRDEKAIELTEFQDEITDNSQEYPFTALQCIGTPVSLILFVVDVVTDILLAMEYRDHDRILEFALTSSVIIASFLVTGILSTIWYIQDVAGPKSRVKKILFLIAAFPFSIIIRNLVFIKHGWLSRKSRSEEKFKHYQQMMKDGRDVSLLRMFDSFVESAPQLIIQIYIAMHHPSQESLHLEILRSFSIATSLAGLSWSVTSYYRNLRIFSATSGLKANSICGAVGYFLWRVFEIGPRIMAIGMRAANESWDLQVKMLSEACRDFVTDIILAKDYYDDGMMLEFALTSLFVAGYIKYAIHGYKSKQKGINEYYHYIEMIFTDRDGSLLRMFEAFIESAPQLVLQIYLILREQENLKNCEDIEVHSDKLRMLTILSSWVSVSWSVTAYYRALRVSNAMDKTHQKTLLASAGYFLWRAFEIGSRVMALVMMILINPIIFALIVVFHWFAVITWSFATKAKPYKQFHENAIFIVFVGFVQVFSFMNIKAECSGLPDTLG</sequence>
<dbReference type="GO" id="GO:0005886">
    <property type="term" value="C:plasma membrane"/>
    <property type="evidence" value="ECO:0007669"/>
    <property type="project" value="UniProtKB-SubCell"/>
</dbReference>
<evidence type="ECO:0000313" key="8">
    <source>
        <dbReference type="EMBL" id="EKC23841.1"/>
    </source>
</evidence>
<keyword evidence="6 7" id="KW-0472">Membrane</keyword>
<dbReference type="Pfam" id="PF09815">
    <property type="entry name" value="XK-related"/>
    <property type="match status" value="2"/>
</dbReference>
<dbReference type="InParanoid" id="K1QQQ3"/>
<accession>K1QQQ3</accession>
<comment type="subcellular location">
    <subcellularLocation>
        <location evidence="1">Cell membrane</location>
        <topology evidence="1">Multi-pass membrane protein</topology>
    </subcellularLocation>
    <subcellularLocation>
        <location evidence="7">Membrane</location>
        <topology evidence="7">Multi-pass membrane protein</topology>
    </subcellularLocation>
</comment>
<dbReference type="PANTHER" id="PTHR16024">
    <property type="entry name" value="XK-RELATED PROTEIN"/>
    <property type="match status" value="1"/>
</dbReference>
<evidence type="ECO:0000256" key="7">
    <source>
        <dbReference type="RuleBase" id="RU910716"/>
    </source>
</evidence>
<comment type="similarity">
    <text evidence="2 7">Belongs to the XK family.</text>
</comment>
<proteinExistence type="inferred from homology"/>
<evidence type="ECO:0000256" key="2">
    <source>
        <dbReference type="ARBA" id="ARBA00008789"/>
    </source>
</evidence>
<dbReference type="InterPro" id="IPR018629">
    <property type="entry name" value="XK-rel"/>
</dbReference>
<feature type="transmembrane region" description="Helical" evidence="7">
    <location>
        <begin position="148"/>
        <end position="167"/>
    </location>
</feature>
<organism evidence="8">
    <name type="scientific">Magallana gigas</name>
    <name type="common">Pacific oyster</name>
    <name type="synonym">Crassostrea gigas</name>
    <dbReference type="NCBI Taxonomy" id="29159"/>
    <lineage>
        <taxon>Eukaryota</taxon>
        <taxon>Metazoa</taxon>
        <taxon>Spiralia</taxon>
        <taxon>Lophotrochozoa</taxon>
        <taxon>Mollusca</taxon>
        <taxon>Bivalvia</taxon>
        <taxon>Autobranchia</taxon>
        <taxon>Pteriomorphia</taxon>
        <taxon>Ostreida</taxon>
        <taxon>Ostreoidea</taxon>
        <taxon>Ostreidae</taxon>
        <taxon>Magallana</taxon>
    </lineage>
</organism>
<gene>
    <name evidence="8" type="ORF">CGI_10020224</name>
</gene>
<keyword evidence="4 7" id="KW-0812">Transmembrane</keyword>
<keyword evidence="3" id="KW-1003">Cell membrane</keyword>
<feature type="transmembrane region" description="Helical" evidence="7">
    <location>
        <begin position="80"/>
        <end position="100"/>
    </location>
</feature>
<feature type="transmembrane region" description="Helical" evidence="7">
    <location>
        <begin position="471"/>
        <end position="495"/>
    </location>
</feature>
<dbReference type="InterPro" id="IPR050895">
    <property type="entry name" value="XK-related_scramblase"/>
</dbReference>
<evidence type="ECO:0000256" key="1">
    <source>
        <dbReference type="ARBA" id="ARBA00004651"/>
    </source>
</evidence>
<evidence type="ECO:0000256" key="4">
    <source>
        <dbReference type="ARBA" id="ARBA00022692"/>
    </source>
</evidence>
<name>K1QQQ3_MAGGI</name>
<dbReference type="GO" id="GO:1902742">
    <property type="term" value="P:apoptotic process involved in development"/>
    <property type="evidence" value="ECO:0007669"/>
    <property type="project" value="TreeGrafter"/>
</dbReference>
<dbReference type="GO" id="GO:0070782">
    <property type="term" value="P:phosphatidylserine exposure on apoptotic cell surface"/>
    <property type="evidence" value="ECO:0007669"/>
    <property type="project" value="TreeGrafter"/>
</dbReference>
<evidence type="ECO:0000256" key="5">
    <source>
        <dbReference type="ARBA" id="ARBA00022989"/>
    </source>
</evidence>